<feature type="repeat" description="ANK" evidence="4">
    <location>
        <begin position="405"/>
        <end position="437"/>
    </location>
</feature>
<evidence type="ECO:0000256" key="2">
    <source>
        <dbReference type="ARBA" id="ARBA00023043"/>
    </source>
</evidence>
<keyword evidence="3" id="KW-0539">Nucleus</keyword>
<dbReference type="GO" id="GO:0000981">
    <property type="term" value="F:DNA-binding transcription factor activity, RNA polymerase II-specific"/>
    <property type="evidence" value="ECO:0007669"/>
    <property type="project" value="InterPro"/>
</dbReference>
<evidence type="ECO:0000256" key="5">
    <source>
        <dbReference type="SAM" id="MobiDB-lite"/>
    </source>
</evidence>
<proteinExistence type="predicted"/>
<dbReference type="GO" id="GO:0008270">
    <property type="term" value="F:zinc ion binding"/>
    <property type="evidence" value="ECO:0007669"/>
    <property type="project" value="InterPro"/>
</dbReference>
<feature type="region of interest" description="Disordered" evidence="5">
    <location>
        <begin position="1"/>
        <end position="24"/>
    </location>
</feature>
<dbReference type="Proteomes" id="UP000078397">
    <property type="component" value="Unassembled WGS sequence"/>
</dbReference>
<dbReference type="InterPro" id="IPR002110">
    <property type="entry name" value="Ankyrin_rpt"/>
</dbReference>
<feature type="repeat" description="ANK" evidence="4">
    <location>
        <begin position="372"/>
        <end position="404"/>
    </location>
</feature>
<sequence length="679" mass="75795">MNDPVVPYIDTQQDGQPQRKRKKLNMEKCERCRKDKKKCEPQPRNEQTKCHRCQLLGHECSPNTRIKKVLSADAARQAVPLLQDGPFDYIPSISFSFSFPRGWKPGVPQKWTLSQLHDAVAVVQLLERRRAVYQEVKGQFAQLFGDGNGDISILSEAMEENATDDEDDEDEDDAEDDNEESFDKVDAKMLNLKVLLLLLIDDGLKQAGSAAVSDLKYAQRQLHSPSRPIFDTFTACTEMVEGLCTVEDFAGAYTALQSIAGKIPMETYTRKHHSIFASLYLRIAQLPHNLGVDIPKCVLKSPMLFRQGVWLDVAKRGLLSMPRDLLPEYPATDCTGSTVLHNLAGARAGMTHGMFLSTNVPKGIPPNQQDFFGRTALLIAIENRNHHMVKYLLDNGADVTLTNNFHHTPLHYAAAVGCKRTCDMLVEAGAHADAQDIADRQPIFYASARGYGSVVDFLLTQVPDDARMSIFCYGGDCPVEKALWNRHESIALAISTRLLGLKKPRLERASELWRLATFFRSWSLIRLVFDHIGDNVNTENGDGETALLAAVEEQNIEMVRLILSHPKVNAGLVPKVLRTPGITALHMAVIQGNLEIVSAIAARADCSLFAKVEDVPSTRQLSPEHVGKTAYELAAHYKHQEIASLLLSECWSRGYVWITQQHDPHHVDIVTDWVYDVGL</sequence>
<evidence type="ECO:0000313" key="6">
    <source>
        <dbReference type="EMBL" id="OAQ69149.1"/>
    </source>
</evidence>
<evidence type="ECO:0000256" key="3">
    <source>
        <dbReference type="ARBA" id="ARBA00023242"/>
    </source>
</evidence>
<feature type="compositionally biased region" description="Acidic residues" evidence="5">
    <location>
        <begin position="160"/>
        <end position="180"/>
    </location>
</feature>
<dbReference type="AlphaFoldDB" id="A0A179FVX8"/>
<feature type="region of interest" description="Disordered" evidence="5">
    <location>
        <begin position="160"/>
        <end position="181"/>
    </location>
</feature>
<keyword evidence="7" id="KW-1185">Reference proteome</keyword>
<evidence type="ECO:0000313" key="7">
    <source>
        <dbReference type="Proteomes" id="UP000078397"/>
    </source>
</evidence>
<keyword evidence="1" id="KW-0677">Repeat</keyword>
<comment type="caution">
    <text evidence="6">The sequence shown here is derived from an EMBL/GenBank/DDBJ whole genome shotgun (WGS) entry which is preliminary data.</text>
</comment>
<dbReference type="InterPro" id="IPR036770">
    <property type="entry name" value="Ankyrin_rpt-contain_sf"/>
</dbReference>
<dbReference type="Gene3D" id="1.25.40.20">
    <property type="entry name" value="Ankyrin repeat-containing domain"/>
    <property type="match status" value="3"/>
</dbReference>
<dbReference type="STRING" id="1380566.A0A179FVX8"/>
<evidence type="ECO:0000256" key="1">
    <source>
        <dbReference type="ARBA" id="ARBA00022737"/>
    </source>
</evidence>
<protein>
    <submittedName>
        <fullName evidence="6">Ankyrin repeats (3 copies) domain-containing protein</fullName>
    </submittedName>
</protein>
<name>A0A179FVX8_METCM</name>
<keyword evidence="2 4" id="KW-0040">ANK repeat</keyword>
<accession>A0A179FVX8</accession>
<dbReference type="Pfam" id="PF12796">
    <property type="entry name" value="Ank_2"/>
    <property type="match status" value="2"/>
</dbReference>
<dbReference type="PROSITE" id="PS50297">
    <property type="entry name" value="ANK_REP_REGION"/>
    <property type="match status" value="2"/>
</dbReference>
<gene>
    <name evidence="6" type="ORF">VFPPC_05262</name>
</gene>
<dbReference type="EMBL" id="LSBJ02000003">
    <property type="protein sequence ID" value="OAQ69149.1"/>
    <property type="molecule type" value="Genomic_DNA"/>
</dbReference>
<dbReference type="PROSITE" id="PS50088">
    <property type="entry name" value="ANK_REPEAT"/>
    <property type="match status" value="2"/>
</dbReference>
<dbReference type="SMART" id="SM00248">
    <property type="entry name" value="ANK"/>
    <property type="match status" value="6"/>
</dbReference>
<dbReference type="PANTHER" id="PTHR24198">
    <property type="entry name" value="ANKYRIN REPEAT AND PROTEIN KINASE DOMAIN-CONTAINING PROTEIN"/>
    <property type="match status" value="1"/>
</dbReference>
<reference evidence="6 7" key="1">
    <citation type="journal article" date="2016" name="PLoS Pathog.">
        <title>Biosynthesis of antibiotic leucinostatins in bio-control fungus Purpureocillium lilacinum and their inhibition on phytophthora revealed by genome mining.</title>
        <authorList>
            <person name="Wang G."/>
            <person name="Liu Z."/>
            <person name="Lin R."/>
            <person name="Li E."/>
            <person name="Mao Z."/>
            <person name="Ling J."/>
            <person name="Yang Y."/>
            <person name="Yin W.B."/>
            <person name="Xie B."/>
        </authorList>
    </citation>
    <scope>NUCLEOTIDE SEQUENCE [LARGE SCALE GENOMIC DNA]</scope>
    <source>
        <strain evidence="6">170</strain>
    </source>
</reference>
<dbReference type="SUPFAM" id="SSF57701">
    <property type="entry name" value="Zn2/Cys6 DNA-binding domain"/>
    <property type="match status" value="1"/>
</dbReference>
<dbReference type="CDD" id="cd00067">
    <property type="entry name" value="GAL4"/>
    <property type="match status" value="1"/>
</dbReference>
<dbReference type="InterPro" id="IPR001138">
    <property type="entry name" value="Zn2Cys6_DnaBD"/>
</dbReference>
<dbReference type="InterPro" id="IPR036864">
    <property type="entry name" value="Zn2-C6_fun-type_DNA-bd_sf"/>
</dbReference>
<dbReference type="PANTHER" id="PTHR24198:SF165">
    <property type="entry name" value="ANKYRIN REPEAT-CONTAINING PROTEIN-RELATED"/>
    <property type="match status" value="1"/>
</dbReference>
<dbReference type="SUPFAM" id="SSF48403">
    <property type="entry name" value="Ankyrin repeat"/>
    <property type="match status" value="1"/>
</dbReference>
<evidence type="ECO:0000256" key="4">
    <source>
        <dbReference type="PROSITE-ProRule" id="PRU00023"/>
    </source>
</evidence>
<dbReference type="GeneID" id="28848482"/>
<dbReference type="OrthoDB" id="539213at2759"/>
<dbReference type="RefSeq" id="XP_018145999.1">
    <property type="nucleotide sequence ID" value="XM_018284488.1"/>
</dbReference>
<organism evidence="6 7">
    <name type="scientific">Pochonia chlamydosporia 170</name>
    <dbReference type="NCBI Taxonomy" id="1380566"/>
    <lineage>
        <taxon>Eukaryota</taxon>
        <taxon>Fungi</taxon>
        <taxon>Dikarya</taxon>
        <taxon>Ascomycota</taxon>
        <taxon>Pezizomycotina</taxon>
        <taxon>Sordariomycetes</taxon>
        <taxon>Hypocreomycetidae</taxon>
        <taxon>Hypocreales</taxon>
        <taxon>Clavicipitaceae</taxon>
        <taxon>Pochonia</taxon>
    </lineage>
</organism>
<dbReference type="KEGG" id="pchm:VFPPC_05262"/>